<feature type="region of interest" description="Disordered" evidence="1">
    <location>
        <begin position="74"/>
        <end position="191"/>
    </location>
</feature>
<evidence type="ECO:0000313" key="3">
    <source>
        <dbReference type="Proteomes" id="UP000076154"/>
    </source>
</evidence>
<organism evidence="2 3">
    <name type="scientific">Hypsizygus marmoreus</name>
    <name type="common">White beech mushroom</name>
    <name type="synonym">Agaricus marmoreus</name>
    <dbReference type="NCBI Taxonomy" id="39966"/>
    <lineage>
        <taxon>Eukaryota</taxon>
        <taxon>Fungi</taxon>
        <taxon>Dikarya</taxon>
        <taxon>Basidiomycota</taxon>
        <taxon>Agaricomycotina</taxon>
        <taxon>Agaricomycetes</taxon>
        <taxon>Agaricomycetidae</taxon>
        <taxon>Agaricales</taxon>
        <taxon>Tricholomatineae</taxon>
        <taxon>Lyophyllaceae</taxon>
        <taxon>Hypsizygus</taxon>
    </lineage>
</organism>
<name>A0A369JS28_HYPMA</name>
<evidence type="ECO:0000256" key="1">
    <source>
        <dbReference type="SAM" id="MobiDB-lite"/>
    </source>
</evidence>
<dbReference type="AlphaFoldDB" id="A0A369JS28"/>
<keyword evidence="3" id="KW-1185">Reference proteome</keyword>
<gene>
    <name evidence="2" type="ORF">Hypma_009678</name>
</gene>
<sequence>MSKKAKTTATKQATPATHRTLRSAARLISNPDAVNKVDGPSNAAAAALTSAPSGHNNPEQSKVMTYAQVVSRSPSPVLPARAVNRSNAVTDGSNTTQTAQPATSDSKKQRTAVDTQATGSNTTQTAQPPLPSEEAHDARECGRDPTHTCRHLSTQEAYDMGEGGGGPSHRLQHRPNHSARHLRPQETKDGG</sequence>
<comment type="caution">
    <text evidence="2">The sequence shown here is derived from an EMBL/GenBank/DDBJ whole genome shotgun (WGS) entry which is preliminary data.</text>
</comment>
<proteinExistence type="predicted"/>
<feature type="compositionally biased region" description="Low complexity" evidence="1">
    <location>
        <begin position="7"/>
        <end position="17"/>
    </location>
</feature>
<dbReference type="InParanoid" id="A0A369JS28"/>
<feature type="compositionally biased region" description="Polar residues" evidence="1">
    <location>
        <begin position="84"/>
        <end position="104"/>
    </location>
</feature>
<feature type="compositionally biased region" description="Basic residues" evidence="1">
    <location>
        <begin position="170"/>
        <end position="182"/>
    </location>
</feature>
<feature type="region of interest" description="Disordered" evidence="1">
    <location>
        <begin position="1"/>
        <end position="40"/>
    </location>
</feature>
<protein>
    <submittedName>
        <fullName evidence="2">Uncharacterized protein</fullName>
    </submittedName>
</protein>
<evidence type="ECO:0000313" key="2">
    <source>
        <dbReference type="EMBL" id="RDB23175.1"/>
    </source>
</evidence>
<feature type="compositionally biased region" description="Polar residues" evidence="1">
    <location>
        <begin position="112"/>
        <end position="127"/>
    </location>
</feature>
<reference evidence="2" key="1">
    <citation type="submission" date="2018-04" db="EMBL/GenBank/DDBJ databases">
        <title>Whole genome sequencing of Hypsizygus marmoreus.</title>
        <authorList>
            <person name="Choi I.-G."/>
            <person name="Min B."/>
            <person name="Kim J.-G."/>
            <person name="Kim S."/>
            <person name="Oh Y.-L."/>
            <person name="Kong W.-S."/>
            <person name="Park H."/>
            <person name="Jeong J."/>
            <person name="Song E.-S."/>
        </authorList>
    </citation>
    <scope>NUCLEOTIDE SEQUENCE [LARGE SCALE GENOMIC DNA]</scope>
    <source>
        <strain evidence="2">51987-8</strain>
    </source>
</reference>
<accession>A0A369JS28</accession>
<dbReference type="EMBL" id="LUEZ02000047">
    <property type="protein sequence ID" value="RDB23175.1"/>
    <property type="molecule type" value="Genomic_DNA"/>
</dbReference>
<dbReference type="Proteomes" id="UP000076154">
    <property type="component" value="Unassembled WGS sequence"/>
</dbReference>
<feature type="compositionally biased region" description="Basic and acidic residues" evidence="1">
    <location>
        <begin position="133"/>
        <end position="147"/>
    </location>
</feature>